<protein>
    <submittedName>
        <fullName evidence="3">Peptidase S9</fullName>
    </submittedName>
</protein>
<evidence type="ECO:0000259" key="1">
    <source>
        <dbReference type="Pfam" id="PF00326"/>
    </source>
</evidence>
<organism evidence="3 4">
    <name type="scientific">Niabella ginsenosidivorans</name>
    <dbReference type="NCBI Taxonomy" id="1176587"/>
    <lineage>
        <taxon>Bacteria</taxon>
        <taxon>Pseudomonadati</taxon>
        <taxon>Bacteroidota</taxon>
        <taxon>Chitinophagia</taxon>
        <taxon>Chitinophagales</taxon>
        <taxon>Chitinophagaceae</taxon>
        <taxon>Niabella</taxon>
    </lineage>
</organism>
<dbReference type="STRING" id="1176587.A8C56_14995"/>
<dbReference type="PANTHER" id="PTHR11731:SF193">
    <property type="entry name" value="DIPEPTIDYL PEPTIDASE 9"/>
    <property type="match status" value="1"/>
</dbReference>
<gene>
    <name evidence="3" type="ORF">A8C56_14995</name>
</gene>
<feature type="domain" description="Peptidase S9 prolyl oligopeptidase catalytic" evidence="1">
    <location>
        <begin position="526"/>
        <end position="712"/>
    </location>
</feature>
<dbReference type="Proteomes" id="UP000077667">
    <property type="component" value="Chromosome"/>
</dbReference>
<dbReference type="GO" id="GO:0008239">
    <property type="term" value="F:dipeptidyl-peptidase activity"/>
    <property type="evidence" value="ECO:0007669"/>
    <property type="project" value="TreeGrafter"/>
</dbReference>
<dbReference type="InterPro" id="IPR002469">
    <property type="entry name" value="Peptidase_S9B_N"/>
</dbReference>
<dbReference type="Gene3D" id="2.140.10.30">
    <property type="entry name" value="Dipeptidylpeptidase IV, N-terminal domain"/>
    <property type="match status" value="1"/>
</dbReference>
<name>A0A1A9I3A9_9BACT</name>
<accession>A0A1A9I3A9</accession>
<dbReference type="EMBL" id="CP015772">
    <property type="protein sequence ID" value="ANH82106.1"/>
    <property type="molecule type" value="Genomic_DNA"/>
</dbReference>
<evidence type="ECO:0000313" key="4">
    <source>
        <dbReference type="Proteomes" id="UP000077667"/>
    </source>
</evidence>
<dbReference type="InterPro" id="IPR029058">
    <property type="entry name" value="AB_hydrolase_fold"/>
</dbReference>
<dbReference type="InterPro" id="IPR050278">
    <property type="entry name" value="Serine_Prot_S9B/DPPIV"/>
</dbReference>
<dbReference type="Gene3D" id="3.40.50.1820">
    <property type="entry name" value="alpha/beta hydrolase"/>
    <property type="match status" value="1"/>
</dbReference>
<dbReference type="SUPFAM" id="SSF82171">
    <property type="entry name" value="DPP6 N-terminal domain-like"/>
    <property type="match status" value="1"/>
</dbReference>
<evidence type="ECO:0000259" key="2">
    <source>
        <dbReference type="Pfam" id="PF00930"/>
    </source>
</evidence>
<dbReference type="OrthoDB" id="9812921at2"/>
<dbReference type="Pfam" id="PF00930">
    <property type="entry name" value="DPPIV_N"/>
    <property type="match status" value="1"/>
</dbReference>
<proteinExistence type="predicted"/>
<dbReference type="AlphaFoldDB" id="A0A1A9I3A9"/>
<dbReference type="GO" id="GO:0008236">
    <property type="term" value="F:serine-type peptidase activity"/>
    <property type="evidence" value="ECO:0007669"/>
    <property type="project" value="InterPro"/>
</dbReference>
<dbReference type="SUPFAM" id="SSF53474">
    <property type="entry name" value="alpha/beta-Hydrolases"/>
    <property type="match status" value="1"/>
</dbReference>
<feature type="domain" description="Dipeptidylpeptidase IV N-terminal" evidence="2">
    <location>
        <begin position="82"/>
        <end position="433"/>
    </location>
</feature>
<evidence type="ECO:0000313" key="3">
    <source>
        <dbReference type="EMBL" id="ANH82106.1"/>
    </source>
</evidence>
<reference evidence="3 4" key="1">
    <citation type="submission" date="2016-05" db="EMBL/GenBank/DDBJ databases">
        <title>Niabella ginsenosidivorans BS26 whole genome sequencing.</title>
        <authorList>
            <person name="Im W.T."/>
            <person name="Siddiqi M.Z."/>
        </authorList>
    </citation>
    <scope>NUCLEOTIDE SEQUENCE [LARGE SCALE GENOMIC DNA]</scope>
    <source>
        <strain evidence="3 4">BS26</strain>
    </source>
</reference>
<sequence length="725" mass="81857">MNFTVRKCSGFIIALLILFLNKAIAQKLQWSADGNSFYSFSENGISAIDPVNPANNKVFMTGQELTPKGASKALNVQSFTISPDGKQILLFANTQRVWRQNTRGDYWIYNRDSKMLSQLGKDLPAASLMFAKFSPDGTKVAYVSKHNIYIENLADHKRTQITQDGTDRMINGTFDWVYEEEFGCQDGFRWSPDGSRIAYWKLDARGIRNFLMIDNTDSLYSFTIPVEYPKVGQDPSSCTIWFYDLATGKSRRAQVEGDPVQHYIPRMEWAPNGKAIVLQQLNRAQNESRLFLVDVAGAKGKVFYTETDPAWIDIKSRWNENDPTGWDWLNDKGDFLWISEKGGWRQIYKINLDGKESLITKGNYDVIKFDFYDAATQTIYYTASPDNATQTYLYKISSNGGQGDRVTPTALAGTNEYTISPNGKLALLNHSSANEIAYGAVVSLPQHQELVKAPRTKAAAPNDPKTEFFKVKTADGVELDGWMVKPAHFDTTKKYPVVFYVYGEPASQTVVDNYSAGKNFLYNGSMAEDGYVYISIENRGTPAPRGREWRRSIYKKIGQLNIRDQAMGAREILKWNFIDTSRVAVWGWSGGGSSTLNLLFQYPDIYKTGIAIAAVTNQLLYDNIYQERYMGVPVASNEDFVKGSPITYAKNLRGNLLYIHGTGDDNVHYQNAEMLINELIKDGKQFQLMSYPNRTHSISEGEGTREHLSTLYTNYLKTYCPPGGR</sequence>
<dbReference type="PANTHER" id="PTHR11731">
    <property type="entry name" value="PROTEASE FAMILY S9B,C DIPEPTIDYL-PEPTIDASE IV-RELATED"/>
    <property type="match status" value="1"/>
</dbReference>
<dbReference type="Pfam" id="PF00326">
    <property type="entry name" value="Peptidase_S9"/>
    <property type="match status" value="1"/>
</dbReference>
<dbReference type="RefSeq" id="WP_067757673.1">
    <property type="nucleotide sequence ID" value="NZ_CP015772.1"/>
</dbReference>
<dbReference type="InterPro" id="IPR001375">
    <property type="entry name" value="Peptidase_S9_cat"/>
</dbReference>
<dbReference type="GO" id="GO:0006508">
    <property type="term" value="P:proteolysis"/>
    <property type="evidence" value="ECO:0007669"/>
    <property type="project" value="InterPro"/>
</dbReference>
<dbReference type="KEGG" id="nia:A8C56_14995"/>
<keyword evidence="4" id="KW-1185">Reference proteome</keyword>